<organism evidence="2 3">
    <name type="scientific">Massilia aquatica</name>
    <dbReference type="NCBI Taxonomy" id="2609000"/>
    <lineage>
        <taxon>Bacteria</taxon>
        <taxon>Pseudomonadati</taxon>
        <taxon>Pseudomonadota</taxon>
        <taxon>Betaproteobacteria</taxon>
        <taxon>Burkholderiales</taxon>
        <taxon>Oxalobacteraceae</taxon>
        <taxon>Telluria group</taxon>
        <taxon>Massilia</taxon>
    </lineage>
</organism>
<evidence type="ECO:0000259" key="1">
    <source>
        <dbReference type="Pfam" id="PF01883"/>
    </source>
</evidence>
<feature type="domain" description="MIP18 family-like" evidence="1">
    <location>
        <begin position="6"/>
        <end position="32"/>
    </location>
</feature>
<dbReference type="Proteomes" id="UP000819052">
    <property type="component" value="Unassembled WGS sequence"/>
</dbReference>
<sequence>MSITVEDVENALTAVIDPNTQKDFVSSKAIKN</sequence>
<dbReference type="RefSeq" id="WP_167077265.1">
    <property type="nucleotide sequence ID" value="NZ_VVIW01000007.1"/>
</dbReference>
<keyword evidence="3" id="KW-1185">Reference proteome</keyword>
<name>A0ABX0M2Y1_9BURK</name>
<evidence type="ECO:0000313" key="3">
    <source>
        <dbReference type="Proteomes" id="UP000819052"/>
    </source>
</evidence>
<dbReference type="InterPro" id="IPR034904">
    <property type="entry name" value="FSCA_dom_sf"/>
</dbReference>
<dbReference type="SUPFAM" id="SSF117916">
    <property type="entry name" value="Fe-S cluster assembly (FSCA) domain-like"/>
    <property type="match status" value="1"/>
</dbReference>
<dbReference type="InterPro" id="IPR002744">
    <property type="entry name" value="MIP18-like"/>
</dbReference>
<accession>A0ABX0M2Y1</accession>
<evidence type="ECO:0000313" key="2">
    <source>
        <dbReference type="EMBL" id="NHZ41519.1"/>
    </source>
</evidence>
<dbReference type="Pfam" id="PF01883">
    <property type="entry name" value="FeS_assembly_P"/>
    <property type="match status" value="1"/>
</dbReference>
<gene>
    <name evidence="2" type="ORF">F1609_15325</name>
</gene>
<reference evidence="2 3" key="1">
    <citation type="submission" date="2019-09" db="EMBL/GenBank/DDBJ databases">
        <title>Taxonomy of Antarctic Massilia spp.: description of Massilia rubra sp. nov., Massilia aquatica sp. nov., Massilia mucilaginosa sp. nov., Massilia frigida sp. nov. isolated from streams, lakes and regoliths.</title>
        <authorList>
            <person name="Holochova P."/>
            <person name="Sedlacek I."/>
            <person name="Kralova S."/>
            <person name="Maslanova I."/>
            <person name="Busse H.-J."/>
            <person name="Stankova E."/>
            <person name="Vrbovska V."/>
            <person name="Kovarovic V."/>
            <person name="Bartak M."/>
            <person name="Svec P."/>
            <person name="Pantucek R."/>
        </authorList>
    </citation>
    <scope>NUCLEOTIDE SEQUENCE [LARGE SCALE GENOMIC DNA]</scope>
    <source>
        <strain evidence="2 3">CCM 8693</strain>
    </source>
</reference>
<proteinExistence type="predicted"/>
<dbReference type="EMBL" id="VVIW01000007">
    <property type="protein sequence ID" value="NHZ41519.1"/>
    <property type="molecule type" value="Genomic_DNA"/>
</dbReference>
<protein>
    <submittedName>
        <fullName evidence="2">Iron-sulfur cluster assembly protein</fullName>
    </submittedName>
</protein>
<comment type="caution">
    <text evidence="2">The sequence shown here is derived from an EMBL/GenBank/DDBJ whole genome shotgun (WGS) entry which is preliminary data.</text>
</comment>
<feature type="non-terminal residue" evidence="2">
    <location>
        <position position="32"/>
    </location>
</feature>